<proteinExistence type="predicted"/>
<protein>
    <submittedName>
        <fullName evidence="2">AGAP005763-PA-like protein</fullName>
    </submittedName>
</protein>
<sequence length="50" mass="5154">MLPVPDNAARGGGASRDNGGKNGQLFAPGFQVFIQTHGRVSPSSENTIQA</sequence>
<evidence type="ECO:0000256" key="1">
    <source>
        <dbReference type="SAM" id="MobiDB-lite"/>
    </source>
</evidence>
<name>W5VJY3_9BACT</name>
<evidence type="ECO:0000313" key="2">
    <source>
        <dbReference type="EMBL" id="AHH81906.1"/>
    </source>
</evidence>
<dbReference type="EMBL" id="KF752584">
    <property type="protein sequence ID" value="AHH81906.1"/>
    <property type="molecule type" value="Genomic_DNA"/>
</dbReference>
<reference evidence="2" key="1">
    <citation type="submission" date="2013-10" db="EMBL/GenBank/DDBJ databases">
        <title>Metagenomics reveals new arsenic resistant genes.</title>
        <authorList>
            <person name="Sharma R."/>
        </authorList>
    </citation>
    <scope>NUCLEOTIDE SEQUENCE</scope>
</reference>
<feature type="region of interest" description="Disordered" evidence="1">
    <location>
        <begin position="1"/>
        <end position="27"/>
    </location>
</feature>
<accession>W5VJY3</accession>
<dbReference type="AlphaFoldDB" id="W5VJY3"/>
<organism evidence="2">
    <name type="scientific">uncultured bacterium pAB2</name>
    <dbReference type="NCBI Taxonomy" id="1448270"/>
    <lineage>
        <taxon>Bacteria</taxon>
        <taxon>environmental samples</taxon>
    </lineage>
</organism>